<evidence type="ECO:0000313" key="2">
    <source>
        <dbReference type="EMBL" id="SFF50687.1"/>
    </source>
</evidence>
<dbReference type="PANTHER" id="PTHR33525">
    <property type="match status" value="1"/>
</dbReference>
<dbReference type="SUPFAM" id="SSF109604">
    <property type="entry name" value="HD-domain/PDEase-like"/>
    <property type="match status" value="1"/>
</dbReference>
<dbReference type="EMBL" id="FOOC01000006">
    <property type="protein sequence ID" value="SFF50687.1"/>
    <property type="molecule type" value="Genomic_DNA"/>
</dbReference>
<protein>
    <submittedName>
        <fullName evidence="2">HDOD domain-containing protein</fullName>
    </submittedName>
</protein>
<keyword evidence="3" id="KW-1185">Reference proteome</keyword>
<dbReference type="STRING" id="1076937.SAMN04488120_10636"/>
<dbReference type="InterPro" id="IPR052340">
    <property type="entry name" value="RNase_Y/CdgJ"/>
</dbReference>
<gene>
    <name evidence="2" type="ORF">SAMN04488120_10636</name>
</gene>
<dbReference type="Proteomes" id="UP000199771">
    <property type="component" value="Unassembled WGS sequence"/>
</dbReference>
<feature type="domain" description="HDOD" evidence="1">
    <location>
        <begin position="27"/>
        <end position="218"/>
    </location>
</feature>
<dbReference type="Pfam" id="PF08668">
    <property type="entry name" value="HDOD"/>
    <property type="match status" value="1"/>
</dbReference>
<dbReference type="Gene3D" id="1.10.3210.10">
    <property type="entry name" value="Hypothetical protein af1432"/>
    <property type="match status" value="1"/>
</dbReference>
<name>A0A1I2JBX1_9GAMM</name>
<dbReference type="PANTHER" id="PTHR33525:SF3">
    <property type="entry name" value="RIBONUCLEASE Y"/>
    <property type="match status" value="1"/>
</dbReference>
<proteinExistence type="predicted"/>
<reference evidence="2 3" key="1">
    <citation type="submission" date="2016-10" db="EMBL/GenBank/DDBJ databases">
        <authorList>
            <person name="de Groot N.N."/>
        </authorList>
    </citation>
    <scope>NUCLEOTIDE SEQUENCE [LARGE SCALE GENOMIC DNA]</scope>
    <source>
        <strain evidence="2 3">DSM 23609</strain>
    </source>
</reference>
<accession>A0A1I2JBX1</accession>
<evidence type="ECO:0000313" key="3">
    <source>
        <dbReference type="Proteomes" id="UP000199771"/>
    </source>
</evidence>
<sequence>MRMAEADVSESLLSRLWQQLLDDAVRLPTLPDLALRLDALARRERLDARHLADEIRKDPAIAAQVVRMANSAAYRGGVPVSQLQAAVTRIGVEATRQLVSGLALRQLFASASVVLQSRLHAIWAESLEVAVCAQLLARQCRRLDPETGLLAGLVHRIGALPLLRLLEQHPDLTRIRRCRRCGAGQPGRPGGRAGAIELGVPGSAACSTCTKLGVRPQPSRRGRLC</sequence>
<evidence type="ECO:0000259" key="1">
    <source>
        <dbReference type="PROSITE" id="PS51833"/>
    </source>
</evidence>
<dbReference type="InterPro" id="IPR013976">
    <property type="entry name" value="HDOD"/>
</dbReference>
<dbReference type="AlphaFoldDB" id="A0A1I2JBX1"/>
<dbReference type="PROSITE" id="PS51833">
    <property type="entry name" value="HDOD"/>
    <property type="match status" value="1"/>
</dbReference>
<organism evidence="2 3">
    <name type="scientific">Fontimonas thermophila</name>
    <dbReference type="NCBI Taxonomy" id="1076937"/>
    <lineage>
        <taxon>Bacteria</taxon>
        <taxon>Pseudomonadati</taxon>
        <taxon>Pseudomonadota</taxon>
        <taxon>Gammaproteobacteria</taxon>
        <taxon>Nevskiales</taxon>
        <taxon>Nevskiaceae</taxon>
        <taxon>Fontimonas</taxon>
    </lineage>
</organism>